<dbReference type="KEGG" id="sphc:CVN68_02095"/>
<evidence type="ECO:0000259" key="6">
    <source>
        <dbReference type="Pfam" id="PF12256"/>
    </source>
</evidence>
<gene>
    <name evidence="7" type="ORF">CVN68_02095</name>
</gene>
<comment type="subcellular location">
    <subcellularLocation>
        <location evidence="1">Secreted</location>
    </subcellularLocation>
</comment>
<dbReference type="Pfam" id="PF12255">
    <property type="entry name" value="TcdB_toxin_midC"/>
    <property type="match status" value="1"/>
</dbReference>
<feature type="domain" description="Insecticide toxin TcdB middle/N-terminal" evidence="6">
    <location>
        <begin position="628"/>
        <end position="755"/>
    </location>
</feature>
<organism evidence="7 8">
    <name type="scientific">Sphingomonas psychrotolerans</name>
    <dbReference type="NCBI Taxonomy" id="1327635"/>
    <lineage>
        <taxon>Bacteria</taxon>
        <taxon>Pseudomonadati</taxon>
        <taxon>Pseudomonadota</taxon>
        <taxon>Alphaproteobacteria</taxon>
        <taxon>Sphingomonadales</taxon>
        <taxon>Sphingomonadaceae</taxon>
        <taxon>Sphingomonas</taxon>
    </lineage>
</organism>
<dbReference type="NCBIfam" id="TIGR03696">
    <property type="entry name" value="Rhs_assc_core"/>
    <property type="match status" value="1"/>
</dbReference>
<dbReference type="Gene3D" id="3.60.10.10">
    <property type="entry name" value="Endonuclease/exonuclease/phosphatase"/>
    <property type="match status" value="1"/>
</dbReference>
<accession>A0A2K8MEH0</accession>
<keyword evidence="8" id="KW-1185">Reference proteome</keyword>
<feature type="compositionally biased region" description="Basic and acidic residues" evidence="4">
    <location>
        <begin position="2449"/>
        <end position="2463"/>
    </location>
</feature>
<dbReference type="PRINTS" id="PR01341">
    <property type="entry name" value="SALSPVBPROT"/>
</dbReference>
<dbReference type="GO" id="GO:0005576">
    <property type="term" value="C:extracellular region"/>
    <property type="evidence" value="ECO:0007669"/>
    <property type="project" value="UniProtKB-SubCell"/>
</dbReference>
<proteinExistence type="predicted"/>
<dbReference type="SUPFAM" id="SSF69318">
    <property type="entry name" value="Integrin alpha N-terminal domain"/>
    <property type="match status" value="1"/>
</dbReference>
<dbReference type="PANTHER" id="PTHR32305:SF15">
    <property type="entry name" value="PROTEIN RHSA-RELATED"/>
    <property type="match status" value="1"/>
</dbReference>
<name>A0A2K8MEH0_9SPHN</name>
<feature type="region of interest" description="Disordered" evidence="4">
    <location>
        <begin position="2449"/>
        <end position="2477"/>
    </location>
</feature>
<dbReference type="EMBL" id="CP024923">
    <property type="protein sequence ID" value="ATY30926.1"/>
    <property type="molecule type" value="Genomic_DNA"/>
</dbReference>
<evidence type="ECO:0000256" key="2">
    <source>
        <dbReference type="ARBA" id="ARBA00022525"/>
    </source>
</evidence>
<protein>
    <recommendedName>
        <fullName evidence="9">Insecticidal toxin complex protein</fullName>
    </recommendedName>
</protein>
<dbReference type="Proteomes" id="UP000229081">
    <property type="component" value="Chromosome"/>
</dbReference>
<dbReference type="InterPro" id="IPR003284">
    <property type="entry name" value="Sal_SpvB"/>
</dbReference>
<dbReference type="InterPro" id="IPR022045">
    <property type="entry name" value="TcdB_toxin_mid/N"/>
</dbReference>
<dbReference type="InterPro" id="IPR022385">
    <property type="entry name" value="Rhs_assc_core"/>
</dbReference>
<dbReference type="PANTHER" id="PTHR32305">
    <property type="match status" value="1"/>
</dbReference>
<evidence type="ECO:0000256" key="4">
    <source>
        <dbReference type="SAM" id="MobiDB-lite"/>
    </source>
</evidence>
<dbReference type="InterPro" id="IPR022044">
    <property type="entry name" value="TcdB_toxin_mid/C"/>
</dbReference>
<dbReference type="InterPro" id="IPR028994">
    <property type="entry name" value="Integrin_alpha_N"/>
</dbReference>
<dbReference type="InterPro" id="IPR036691">
    <property type="entry name" value="Endo/exonu/phosph_ase_sf"/>
</dbReference>
<reference evidence="7 8" key="1">
    <citation type="submission" date="2017-11" db="EMBL/GenBank/DDBJ databases">
        <title>Complete genome sequence of Sphingomonas sp. Strain Cra20, a psychrotolerant potential plant growth promoting rhizobacteria.</title>
        <authorList>
            <person name="Luo Y."/>
        </authorList>
    </citation>
    <scope>NUCLEOTIDE SEQUENCE [LARGE SCALE GENOMIC DNA]</scope>
    <source>
        <strain evidence="7 8">Cra20</strain>
    </source>
</reference>
<feature type="domain" description="Insecticide toxin TcdB middle/C-terminal" evidence="5">
    <location>
        <begin position="829"/>
        <end position="936"/>
    </location>
</feature>
<evidence type="ECO:0000313" key="8">
    <source>
        <dbReference type="Proteomes" id="UP000229081"/>
    </source>
</evidence>
<dbReference type="Gene3D" id="2.180.10.10">
    <property type="entry name" value="RHS repeat-associated core"/>
    <property type="match status" value="1"/>
</dbReference>
<evidence type="ECO:0008006" key="9">
    <source>
        <dbReference type="Google" id="ProtNLM"/>
    </source>
</evidence>
<evidence type="ECO:0000259" key="5">
    <source>
        <dbReference type="Pfam" id="PF12255"/>
    </source>
</evidence>
<evidence type="ECO:0000256" key="3">
    <source>
        <dbReference type="ARBA" id="ARBA00023026"/>
    </source>
</evidence>
<evidence type="ECO:0000256" key="1">
    <source>
        <dbReference type="ARBA" id="ARBA00004613"/>
    </source>
</evidence>
<dbReference type="Pfam" id="PF12256">
    <property type="entry name" value="TcdB_toxin_midN"/>
    <property type="match status" value="1"/>
</dbReference>
<feature type="region of interest" description="Disordered" evidence="4">
    <location>
        <begin position="2387"/>
        <end position="2425"/>
    </location>
</feature>
<dbReference type="GO" id="GO:0005737">
    <property type="term" value="C:cytoplasm"/>
    <property type="evidence" value="ECO:0007669"/>
    <property type="project" value="InterPro"/>
</dbReference>
<sequence length="2477" mass="264728">MGESLAAGDFAGGASLSVPIPFPPARGIAPPLALSWQSGGGAGVFGMGVDIGQPAIVRQTSKRIPRYDADDVFMHAGFGELVPTPDPPGQAVIGGVTYTTRGYRPRLEQGFPAIDHLTAPGRDLWRVVDGDNWTSLYGTDPSAQIADPADPARVFAWLLQESFGPRGDHLLYDYKPEDGTGDPSIAPRSRANRYLAQIHWGNRVPTTGSLMLFAQGASPPAPDWCFHAAFDYGEYDTAAADPWQPSGSWTCRADPFSRYDSGFEVRTARLCRTILIFHDFPDALGATPLLVTALRLGYDESPHRTLLTRIAETGFRTDAGVANGARAAAPLAPIELLYSDFDLARGSYADVATSGGTAVQGADALWVDLFGGGIPGLLQAHDGGVRFWPPDRLDPARSSVSYAGPSRVAPIPNGAQWPGGGFTLADVTGSGRMQWLSRARACPGFAEIGSDAAAGPFHGFERIPVDIDNPARQIVSVTGTGLPDLLLIAADRVEYTPSLGAVGYGDTVRLPGQGLPPYAPEALGEARRFADICGSGQHHLVRIRNGSVTYWPNLGYGRFGAPVAMANAPWFDSELDPSRLYLADLDGTGAADLLYLSADGLRVWRNRAGNGFDDPVMLPLPAPADLLMQLDFVDLLGSGLACLVVTQPQALVPRRYLPINGGVRPFQLVEVCNNLGRSLTLDYTTSAQSWMRDRAQGVAWLTTPPSPVLLLAALTDRDALAETVTTRSFIYRHGYYDPDERNFTGFAFVEERDAEDFPDPAPEDDPAAKAYQAPPNVTRRWRHTGALPNGLPLELQLAPEWFQGDPKACPLALTATQFVARDAEAVRQACFALRGQMLREEDYGVDDSAVAATPYVVETVRHQIQQLEPPSAGGISVFRVDPLETLHYEYERSAMDPRVSHGFTLARDDFGNVTQSVSLAYPRRTPDPAVPAQAELIATQELTSYLNVTDGFRLIGIVGDEIEEAIDGLTPDADGYLTLEALRTQLAAAKTRRFAWTRHHYAPGPGGAALSPQALPVMVEAATFECAALTQQYAPALGATDLTALLTGPDGGYRAYSNGEEAGYWWNPGTSLDYAGADGFYLPVRSTDPLGGVIDCSYDASALLIVHSADLLGNVTTVEAVDYQALAPARVRDPNQALCEVAFDALGLVATLTAHGSEGGTAMGFAPLSTYQWPAEPPDFATVLAAPASALQGMKAAYFYDPLAWCGLISQAILAGLSIDTAALWTDLIARGYLTEDGAICTRFRRDRAAGSYQLAALFATVSDQVATLIEAAPASAPVGALSLVASAFPGSPVGPIVQQIVYTDGLGRLLQTKSFTDEGQPVRGQAAEAAAPATAWLTSGAVRYNAKGDPVRRFEPWFSGSCAYDPLEAAIEGASTIFYFDALGRFDHALTPLGAIRRQLRGSVSADGDFTPGPWDFAVYDENDTLKSSPYYQALIADPHADPCERAAALRAALADGSPTRTSLDPLGRPVRTRQQNDGLITAAGLESLGYPESQADTLLAALIDEGQLDARGAPTMAFAPGATGWTLPLPPPFTDDADKITTYIAAIQRAGTLLATVMTLDIRGNPLRIADPRLAATGVANYVVAFALNNTPVCIAGADSGTRRTLANAIGAPLYARDAIGNVLTSRFDQLGRPAEQHLVPATSGPAQIMRALYGDSARAATPGAPLVPYFTAPERWNLRGKPVMLLDSAGLLLAPFATFQGFESAHAIWIRKDPAALPDWGTLDDPTLQILADAITALPDAGALASLSLPASILAVLDDAGFVTRTGFDALGRITAATDAGGNVEQRTINVRGLLAAIDFAPAGGAAVTSIGPITYDAHARPLAYGVDGAFATTLDYDPRTFQLTGIATNGATTADVRQALTYYRDPIGNVMFALDAADLPLGRPAGAQPTQAFTYDLLYQLITATGREGTPAAEPTPYAERFDYDAGDNLVAETHSGGLANWTRSFIIAAGSNRLDSLTTTTGGASDSRPLAYDANGNQTALPGLDTLAWNYLDRIATTITSPDGDGAFEREDHIYSGTGTRVRTRRQYFAGANQLPVWTEEITYLDTLEITRTTQGDTTSEQHLARVTAAGRPVAQWLGWISGAPEGGPAAAMSYPLLDVLGSVRQLLDAGGAPLMWREYLPYGADSLSWTADDTSGTLQRRRFGGEEFDPATGLYRYALRDYAPSLMRWLSPDPAGAADTLNGYRFVHNNPATFADDGGRVTIHHWNVKDKNTPALNDTKFIAEMANQLAKAVDHRGTVVFLTEVMASVSHATFSTFLDKVQKKAGPGWKAQLIYAGVSEGGWRREKIAVLTHGLPVQNYFQLVCPTSTSKNTIKEVSPTATFTHRHQFNERQIVGVDVLANVGGETTMSIGAYHNQGPSSGAETRASRWRQQGGRHRLHAVTGDWNTPAPKEKNKRPTKRLRGDGFGGNVTFDQTGTSRGGSVYDYTLSFNSDVNGRELHVENRAGPRLSSSDHRPNSAVITTRKRTRED</sequence>
<dbReference type="InterPro" id="IPR050708">
    <property type="entry name" value="T6SS_VgrG/RHS"/>
</dbReference>
<keyword evidence="2" id="KW-0964">Secreted</keyword>
<dbReference type="Pfam" id="PF03534">
    <property type="entry name" value="SpvB"/>
    <property type="match status" value="1"/>
</dbReference>
<evidence type="ECO:0000313" key="7">
    <source>
        <dbReference type="EMBL" id="ATY30926.1"/>
    </source>
</evidence>
<keyword evidence="3" id="KW-0843">Virulence</keyword>